<dbReference type="SMART" id="SM00409">
    <property type="entry name" value="IG"/>
    <property type="match status" value="2"/>
</dbReference>
<dbReference type="InterPro" id="IPR013783">
    <property type="entry name" value="Ig-like_fold"/>
</dbReference>
<dbReference type="Proteomes" id="UP000005408">
    <property type="component" value="Unassembled WGS sequence"/>
</dbReference>
<protein>
    <recommendedName>
        <fullName evidence="6">Ig-like domain-containing protein</fullName>
    </recommendedName>
</protein>
<dbReference type="EnsemblMetazoa" id="G29471.1">
    <property type="protein sequence ID" value="G29471.1:cds"/>
    <property type="gene ID" value="G29471"/>
</dbReference>
<keyword evidence="5" id="KW-1133">Transmembrane helix</keyword>
<evidence type="ECO:0000256" key="2">
    <source>
        <dbReference type="ARBA" id="ARBA00023157"/>
    </source>
</evidence>
<dbReference type="GO" id="GO:0008046">
    <property type="term" value="F:axon guidance receptor activity"/>
    <property type="evidence" value="ECO:0007669"/>
    <property type="project" value="TreeGrafter"/>
</dbReference>
<dbReference type="InterPro" id="IPR036179">
    <property type="entry name" value="Ig-like_dom_sf"/>
</dbReference>
<keyword evidence="5" id="KW-0472">Membrane</keyword>
<dbReference type="FunFam" id="2.60.40.10:FF:000107">
    <property type="entry name" value="Myosin, light chain kinase a"/>
    <property type="match status" value="1"/>
</dbReference>
<dbReference type="GO" id="GO:0050808">
    <property type="term" value="P:synapse organization"/>
    <property type="evidence" value="ECO:0007669"/>
    <property type="project" value="TreeGrafter"/>
</dbReference>
<proteinExistence type="predicted"/>
<dbReference type="GO" id="GO:0005886">
    <property type="term" value="C:plasma membrane"/>
    <property type="evidence" value="ECO:0007669"/>
    <property type="project" value="TreeGrafter"/>
</dbReference>
<evidence type="ECO:0000313" key="7">
    <source>
        <dbReference type="EnsemblMetazoa" id="G29471.6:cds"/>
    </source>
</evidence>
<dbReference type="InterPro" id="IPR003599">
    <property type="entry name" value="Ig_sub"/>
</dbReference>
<name>A0A8W8LS52_MAGGI</name>
<keyword evidence="1" id="KW-0732">Signal</keyword>
<evidence type="ECO:0000256" key="4">
    <source>
        <dbReference type="SAM" id="MobiDB-lite"/>
    </source>
</evidence>
<dbReference type="GO" id="GO:0007156">
    <property type="term" value="P:homophilic cell adhesion via plasma membrane adhesion molecules"/>
    <property type="evidence" value="ECO:0007669"/>
    <property type="project" value="TreeGrafter"/>
</dbReference>
<organism evidence="7 8">
    <name type="scientific">Magallana gigas</name>
    <name type="common">Pacific oyster</name>
    <name type="synonym">Crassostrea gigas</name>
    <dbReference type="NCBI Taxonomy" id="29159"/>
    <lineage>
        <taxon>Eukaryota</taxon>
        <taxon>Metazoa</taxon>
        <taxon>Spiralia</taxon>
        <taxon>Lophotrochozoa</taxon>
        <taxon>Mollusca</taxon>
        <taxon>Bivalvia</taxon>
        <taxon>Autobranchia</taxon>
        <taxon>Pteriomorphia</taxon>
        <taxon>Ostreida</taxon>
        <taxon>Ostreoidea</taxon>
        <taxon>Ostreidae</taxon>
        <taxon>Magallana</taxon>
    </lineage>
</organism>
<feature type="domain" description="Ig-like" evidence="6">
    <location>
        <begin position="256"/>
        <end position="348"/>
    </location>
</feature>
<keyword evidence="8" id="KW-1185">Reference proteome</keyword>
<dbReference type="PANTHER" id="PTHR45080:SF8">
    <property type="entry name" value="IG-LIKE DOMAIN-CONTAINING PROTEIN"/>
    <property type="match status" value="1"/>
</dbReference>
<dbReference type="SMART" id="SM00408">
    <property type="entry name" value="IGc2"/>
    <property type="match status" value="2"/>
</dbReference>
<dbReference type="EnsemblMetazoa" id="G29471.6">
    <property type="protein sequence ID" value="G29471.6:cds"/>
    <property type="gene ID" value="G29471"/>
</dbReference>
<dbReference type="EnsemblMetazoa" id="G29471.3">
    <property type="protein sequence ID" value="G29471.3:cds"/>
    <property type="gene ID" value="G29471"/>
</dbReference>
<evidence type="ECO:0000256" key="5">
    <source>
        <dbReference type="SAM" id="Phobius"/>
    </source>
</evidence>
<dbReference type="InterPro" id="IPR003598">
    <property type="entry name" value="Ig_sub2"/>
</dbReference>
<keyword evidence="3" id="KW-0393">Immunoglobulin domain</keyword>
<keyword evidence="2" id="KW-1015">Disulfide bond</keyword>
<sequence length="442" mass="46700">MESNKNGSLRPQTTESSPWLWLLMLVTLLQTSLFAMVTVYQYDNTGLLQEADRELDNRIKTLQEALTVNNMKRSLHAHKRADNFIADFLTSQEKIIAQHCIDKNKTCSKGEPGDPALPGVKGDKGQMGMLGDPGFPGSDGAKGQPGLRGDKGEPGLKGEQGPKGLKGSHGDVGPQGPKGEQGPRGSKGDSGIKGEQGDIGLRGDQGQKGEKGAQGEAGDPGDTGVRGQKGNKGDQGPSGPPGPDSSKDGCVCLQFPTFDDPTPTTQIYMAVGETINMPCNATGSPSPSISLKKQTTVPRRGRRSRDKRNFLILNGRYTITNAVTMDFGTYVCTATNGLGSVSKQIEIVKGVVPNIAKQPQSSTNNIGSTVQFRCVNTGVPSPTVTWYRNGKAIGVDSRHQFSSNGEILTISNLQTTDSGTIECQASNAVGVTTSREAVLTVA</sequence>
<dbReference type="Pfam" id="PF07679">
    <property type="entry name" value="I-set"/>
    <property type="match status" value="1"/>
</dbReference>
<reference evidence="7" key="1">
    <citation type="submission" date="2022-08" db="UniProtKB">
        <authorList>
            <consortium name="EnsemblMetazoa"/>
        </authorList>
    </citation>
    <scope>IDENTIFICATION</scope>
    <source>
        <strain evidence="7">05x7-T-G4-1.051#20</strain>
    </source>
</reference>
<dbReference type="GO" id="GO:0043025">
    <property type="term" value="C:neuronal cell body"/>
    <property type="evidence" value="ECO:0007669"/>
    <property type="project" value="TreeGrafter"/>
</dbReference>
<dbReference type="AlphaFoldDB" id="A0A8W8LS52"/>
<dbReference type="SUPFAM" id="SSF48726">
    <property type="entry name" value="Immunoglobulin"/>
    <property type="match status" value="2"/>
</dbReference>
<feature type="compositionally biased region" description="Basic and acidic residues" evidence="4">
    <location>
        <begin position="186"/>
        <end position="196"/>
    </location>
</feature>
<dbReference type="Pfam" id="PF01391">
    <property type="entry name" value="Collagen"/>
    <property type="match status" value="2"/>
</dbReference>
<evidence type="ECO:0000313" key="8">
    <source>
        <dbReference type="Proteomes" id="UP000005408"/>
    </source>
</evidence>
<evidence type="ECO:0000256" key="3">
    <source>
        <dbReference type="ARBA" id="ARBA00023319"/>
    </source>
</evidence>
<feature type="transmembrane region" description="Helical" evidence="5">
    <location>
        <begin position="20"/>
        <end position="40"/>
    </location>
</feature>
<dbReference type="InterPro" id="IPR050958">
    <property type="entry name" value="Cell_Adh-Cytoskel_Orgn"/>
</dbReference>
<dbReference type="PANTHER" id="PTHR45080">
    <property type="entry name" value="CONTACTIN 5"/>
    <property type="match status" value="1"/>
</dbReference>
<dbReference type="InterPro" id="IPR013098">
    <property type="entry name" value="Ig_I-set"/>
</dbReference>
<dbReference type="Gene3D" id="2.60.40.10">
    <property type="entry name" value="Immunoglobulins"/>
    <property type="match status" value="2"/>
</dbReference>
<feature type="region of interest" description="Disordered" evidence="4">
    <location>
        <begin position="281"/>
        <end position="303"/>
    </location>
</feature>
<accession>A0A8W8LS52</accession>
<dbReference type="Pfam" id="PF13927">
    <property type="entry name" value="Ig_3"/>
    <property type="match status" value="1"/>
</dbReference>
<evidence type="ECO:0000259" key="6">
    <source>
        <dbReference type="PROSITE" id="PS50835"/>
    </source>
</evidence>
<dbReference type="PROSITE" id="PS50835">
    <property type="entry name" value="IG_LIKE"/>
    <property type="match status" value="2"/>
</dbReference>
<feature type="compositionally biased region" description="Polar residues" evidence="4">
    <location>
        <begin position="281"/>
        <end position="297"/>
    </location>
</feature>
<evidence type="ECO:0000256" key="1">
    <source>
        <dbReference type="ARBA" id="ARBA00022729"/>
    </source>
</evidence>
<dbReference type="OMA" id="PGCECLK"/>
<dbReference type="GO" id="GO:0030424">
    <property type="term" value="C:axon"/>
    <property type="evidence" value="ECO:0007669"/>
    <property type="project" value="TreeGrafter"/>
</dbReference>
<dbReference type="InterPro" id="IPR007110">
    <property type="entry name" value="Ig-like_dom"/>
</dbReference>
<feature type="region of interest" description="Disordered" evidence="4">
    <location>
        <begin position="105"/>
        <end position="252"/>
    </location>
</feature>
<dbReference type="InterPro" id="IPR008160">
    <property type="entry name" value="Collagen"/>
</dbReference>
<feature type="domain" description="Ig-like" evidence="6">
    <location>
        <begin position="353"/>
        <end position="440"/>
    </location>
</feature>
<dbReference type="OrthoDB" id="5983381at2759"/>
<keyword evidence="5" id="KW-0812">Transmembrane</keyword>